<dbReference type="GO" id="GO:0006637">
    <property type="term" value="P:acyl-CoA metabolic process"/>
    <property type="evidence" value="ECO:0007669"/>
    <property type="project" value="TreeGrafter"/>
</dbReference>
<dbReference type="InterPro" id="IPR000873">
    <property type="entry name" value="AMP-dep_synth/lig_dom"/>
</dbReference>
<organism evidence="7 8">
    <name type="scientific">Thalassobaculum litoreum DSM 18839</name>
    <dbReference type="NCBI Taxonomy" id="1123362"/>
    <lineage>
        <taxon>Bacteria</taxon>
        <taxon>Pseudomonadati</taxon>
        <taxon>Pseudomonadota</taxon>
        <taxon>Alphaproteobacteria</taxon>
        <taxon>Rhodospirillales</taxon>
        <taxon>Thalassobaculaceae</taxon>
        <taxon>Thalassobaculum</taxon>
    </lineage>
</organism>
<dbReference type="PANTHER" id="PTHR43605">
    <property type="entry name" value="ACYL-COENZYME A SYNTHETASE"/>
    <property type="match status" value="1"/>
</dbReference>
<dbReference type="Pfam" id="PF13193">
    <property type="entry name" value="AMP-binding_C"/>
    <property type="match status" value="1"/>
</dbReference>
<dbReference type="InterPro" id="IPR045851">
    <property type="entry name" value="AMP-bd_C_sf"/>
</dbReference>
<evidence type="ECO:0000259" key="5">
    <source>
        <dbReference type="Pfam" id="PF00501"/>
    </source>
</evidence>
<dbReference type="InterPro" id="IPR042099">
    <property type="entry name" value="ANL_N_sf"/>
</dbReference>
<feature type="domain" description="AMP-binding enzyme C-terminal" evidence="6">
    <location>
        <begin position="442"/>
        <end position="520"/>
    </location>
</feature>
<dbReference type="Gene3D" id="3.40.50.12780">
    <property type="entry name" value="N-terminal domain of ligase-like"/>
    <property type="match status" value="1"/>
</dbReference>
<dbReference type="GO" id="GO:0004321">
    <property type="term" value="F:fatty-acyl-CoA synthase activity"/>
    <property type="evidence" value="ECO:0007669"/>
    <property type="project" value="TreeGrafter"/>
</dbReference>
<reference evidence="7 8" key="1">
    <citation type="submission" date="2016-10" db="EMBL/GenBank/DDBJ databases">
        <authorList>
            <person name="Varghese N."/>
            <person name="Submissions S."/>
        </authorList>
    </citation>
    <scope>NUCLEOTIDE SEQUENCE [LARGE SCALE GENOMIC DNA]</scope>
    <source>
        <strain evidence="7 8">DSM 18839</strain>
    </source>
</reference>
<keyword evidence="8" id="KW-1185">Reference proteome</keyword>
<keyword evidence="3" id="KW-0547">Nucleotide-binding</keyword>
<dbReference type="GO" id="GO:0006633">
    <property type="term" value="P:fatty acid biosynthetic process"/>
    <property type="evidence" value="ECO:0007669"/>
    <property type="project" value="TreeGrafter"/>
</dbReference>
<dbReference type="GO" id="GO:0005524">
    <property type="term" value="F:ATP binding"/>
    <property type="evidence" value="ECO:0007669"/>
    <property type="project" value="UniProtKB-KW"/>
</dbReference>
<dbReference type="OrthoDB" id="4471305at2"/>
<dbReference type="Proteomes" id="UP000198615">
    <property type="component" value="Unassembled WGS sequence"/>
</dbReference>
<evidence type="ECO:0000256" key="2">
    <source>
        <dbReference type="ARBA" id="ARBA00022598"/>
    </source>
</evidence>
<dbReference type="Gene3D" id="3.30.300.30">
    <property type="match status" value="1"/>
</dbReference>
<name>A0A8G2BG75_9PROT</name>
<evidence type="ECO:0000256" key="1">
    <source>
        <dbReference type="ARBA" id="ARBA00006432"/>
    </source>
</evidence>
<evidence type="ECO:0000256" key="3">
    <source>
        <dbReference type="ARBA" id="ARBA00022741"/>
    </source>
</evidence>
<comment type="similarity">
    <text evidence="1">Belongs to the ATP-dependent AMP-binding enzyme family.</text>
</comment>
<dbReference type="PROSITE" id="PS00455">
    <property type="entry name" value="AMP_BINDING"/>
    <property type="match status" value="1"/>
</dbReference>
<comment type="caution">
    <text evidence="7">The sequence shown here is derived from an EMBL/GenBank/DDBJ whole genome shotgun (WGS) entry which is preliminary data.</text>
</comment>
<dbReference type="InterPro" id="IPR051087">
    <property type="entry name" value="Mitochondrial_ACSM"/>
</dbReference>
<dbReference type="InterPro" id="IPR025110">
    <property type="entry name" value="AMP-bd_C"/>
</dbReference>
<sequence>MAQAEQADQAPDGFDWAIPETFNFATDVVDHWATDGDPLALIWQNAAGDERRFQFSDISHLTKRVAHAMREAGIAKGDRVLIVMPRIPEWQISLVAAMRIGAVPIPCIEMLTAREIAYRAEHSGAVAVVCRAGHAERIEPGLDAVAIRFSVGPRAGWRDMTEAYDRSEEAEAATVAAEDPAMMYYTSGSTGYPKGVVHAARAVFGWRYAARYWLDLRPGERIWCGADTGWSKAGTSVLIGPWSEGAASFHYDGPFDPAERLRLLARHRITVYCAPATELYRVVQEDIAAHDLSALRRTVSAGEAMNPVVADQWTRATGVPVAEAYGQTETLMTALTTTEVTPKLGSMGMAAPGCTLAVIGDDGHRLPDGEVGHVALLTPCPTMMLGYWNDPERTEQSHVSGPDGRWFLTGDLASRDADGYFWYEGRSDDVINSAGYRIGPIEVENAVLEHEAVQECAVVGAPDDERGEVVKAYIVLKRGVTPDDALVADIQNHVKRVASPYKYPRRIEFRDDLPKGHTGKVLRRALRDEARTQAQAGRE</sequence>
<evidence type="ECO:0000313" key="8">
    <source>
        <dbReference type="Proteomes" id="UP000198615"/>
    </source>
</evidence>
<gene>
    <name evidence="7" type="ORF">SAMN05660686_01507</name>
</gene>
<feature type="domain" description="AMP-dependent synthetase/ligase" evidence="5">
    <location>
        <begin position="34"/>
        <end position="388"/>
    </location>
</feature>
<dbReference type="EMBL" id="FNBW01000004">
    <property type="protein sequence ID" value="SDF51615.1"/>
    <property type="molecule type" value="Genomic_DNA"/>
</dbReference>
<evidence type="ECO:0000259" key="6">
    <source>
        <dbReference type="Pfam" id="PF13193"/>
    </source>
</evidence>
<dbReference type="FunFam" id="3.30.300.30:FF:000005">
    <property type="entry name" value="Acyl-coenzyme A synthetase ACSM5, mitochondrial"/>
    <property type="match status" value="1"/>
</dbReference>
<dbReference type="SUPFAM" id="SSF56801">
    <property type="entry name" value="Acetyl-CoA synthetase-like"/>
    <property type="match status" value="1"/>
</dbReference>
<proteinExistence type="inferred from homology"/>
<dbReference type="GO" id="GO:0015645">
    <property type="term" value="F:fatty acid ligase activity"/>
    <property type="evidence" value="ECO:0007669"/>
    <property type="project" value="TreeGrafter"/>
</dbReference>
<evidence type="ECO:0000313" key="7">
    <source>
        <dbReference type="EMBL" id="SDF51615.1"/>
    </source>
</evidence>
<dbReference type="AlphaFoldDB" id="A0A8G2BG75"/>
<protein>
    <submittedName>
        <fullName evidence="7">Acetyl-CoA synthetase</fullName>
    </submittedName>
</protein>
<dbReference type="RefSeq" id="WP_093149348.1">
    <property type="nucleotide sequence ID" value="NZ_FNBW01000004.1"/>
</dbReference>
<dbReference type="InterPro" id="IPR020845">
    <property type="entry name" value="AMP-binding_CS"/>
</dbReference>
<dbReference type="GO" id="GO:0016405">
    <property type="term" value="F:CoA-ligase activity"/>
    <property type="evidence" value="ECO:0007669"/>
    <property type="project" value="UniProtKB-ARBA"/>
</dbReference>
<dbReference type="Pfam" id="PF00501">
    <property type="entry name" value="AMP-binding"/>
    <property type="match status" value="1"/>
</dbReference>
<keyword evidence="4" id="KW-0067">ATP-binding</keyword>
<keyword evidence="2" id="KW-0436">Ligase</keyword>
<accession>A0A8G2BG75</accession>
<evidence type="ECO:0000256" key="4">
    <source>
        <dbReference type="ARBA" id="ARBA00022840"/>
    </source>
</evidence>
<dbReference type="PANTHER" id="PTHR43605:SF10">
    <property type="entry name" value="ACYL-COA SYNTHETASE MEDIUM CHAIN FAMILY MEMBER 3"/>
    <property type="match status" value="1"/>
</dbReference>